<evidence type="ECO:0000259" key="1">
    <source>
        <dbReference type="Pfam" id="PF12697"/>
    </source>
</evidence>
<accession>A0ABS6PFB0</accession>
<dbReference type="EMBL" id="JAHSTS010000002">
    <property type="protein sequence ID" value="MBV4459162.1"/>
    <property type="molecule type" value="Genomic_DNA"/>
</dbReference>
<evidence type="ECO:0000313" key="2">
    <source>
        <dbReference type="EMBL" id="MBV4459162.1"/>
    </source>
</evidence>
<gene>
    <name evidence="2" type="ORF">KVG96_14475</name>
</gene>
<evidence type="ECO:0000313" key="3">
    <source>
        <dbReference type="Proteomes" id="UP000765224"/>
    </source>
</evidence>
<reference evidence="2 3" key="1">
    <citation type="submission" date="2021-06" db="EMBL/GenBank/DDBJ databases">
        <title>Updating the genus Pseudomonas: Description of 43 new species and partition of the Pseudomonas putida group.</title>
        <authorList>
            <person name="Girard L."/>
            <person name="Lood C."/>
            <person name="Vandamme P."/>
            <person name="Rokni-Zadeh H."/>
            <person name="Van Noort V."/>
            <person name="Hofte M."/>
            <person name="Lavigne R."/>
            <person name="De Mot R."/>
        </authorList>
    </citation>
    <scope>NUCLEOTIDE SEQUENCE [LARGE SCALE GENOMIC DNA]</scope>
    <source>
        <strain evidence="2 3">COR58</strain>
    </source>
</reference>
<proteinExistence type="predicted"/>
<dbReference type="Pfam" id="PF12697">
    <property type="entry name" value="Abhydrolase_6"/>
    <property type="match status" value="1"/>
</dbReference>
<dbReference type="Proteomes" id="UP000765224">
    <property type="component" value="Unassembled WGS sequence"/>
</dbReference>
<dbReference type="RefSeq" id="WP_217892760.1">
    <property type="nucleotide sequence ID" value="NZ_JAHSTS010000002.1"/>
</dbReference>
<name>A0ABS6PFB0_9PSED</name>
<protein>
    <submittedName>
        <fullName evidence="2">Alpha/beta fold hydrolase</fullName>
    </submittedName>
</protein>
<sequence>MSYTEQTQWQAIQAFLPPNYRIDASNAPLEEHWPWRGHTVHLDRYTNPTAPARVILFHGVGTNGRQMSTITGLPLFRQGLETVAIDMPGYGETKVATGANVRYDTWVELANDFIEYERARDPRPIFLYGLSAGGMLTYHAAAMNRHVAGIIGMTFLDQQVPRVREQTALSPLMGRLGIPMIHFLARTPLSGLKMPMWLASKMHTLVNDRAALKACLKDHTSAGNWASLRFLSSYLGYTPAMEPESFDVCPVLLTQPAADRWTPLALSQPFLQRLIRVEVATQMLDNAGHYPLEEPGLKQMNEAILAFVERTLAMQNVEWSA</sequence>
<dbReference type="GO" id="GO:0016787">
    <property type="term" value="F:hydrolase activity"/>
    <property type="evidence" value="ECO:0007669"/>
    <property type="project" value="UniProtKB-KW"/>
</dbReference>
<comment type="caution">
    <text evidence="2">The sequence shown here is derived from an EMBL/GenBank/DDBJ whole genome shotgun (WGS) entry which is preliminary data.</text>
</comment>
<keyword evidence="2" id="KW-0378">Hydrolase</keyword>
<keyword evidence="3" id="KW-1185">Reference proteome</keyword>
<feature type="domain" description="AB hydrolase-1" evidence="1">
    <location>
        <begin position="54"/>
        <end position="295"/>
    </location>
</feature>
<dbReference type="PANTHER" id="PTHR43689:SF8">
    <property type="entry name" value="ALPHA_BETA-HYDROLASES SUPERFAMILY PROTEIN"/>
    <property type="match status" value="1"/>
</dbReference>
<dbReference type="InterPro" id="IPR000073">
    <property type="entry name" value="AB_hydrolase_1"/>
</dbReference>
<dbReference type="PANTHER" id="PTHR43689">
    <property type="entry name" value="HYDROLASE"/>
    <property type="match status" value="1"/>
</dbReference>
<organism evidence="2 3">
    <name type="scientific">Pseudomonas ekonensis</name>
    <dbReference type="NCBI Taxonomy" id="2842353"/>
    <lineage>
        <taxon>Bacteria</taxon>
        <taxon>Pseudomonadati</taxon>
        <taxon>Pseudomonadota</taxon>
        <taxon>Gammaproteobacteria</taxon>
        <taxon>Pseudomonadales</taxon>
        <taxon>Pseudomonadaceae</taxon>
        <taxon>Pseudomonas</taxon>
    </lineage>
</organism>